<dbReference type="Pfam" id="PF01551">
    <property type="entry name" value="Peptidase_M23"/>
    <property type="match status" value="1"/>
</dbReference>
<protein>
    <recommendedName>
        <fullName evidence="4">M23ase beta-sheet core domain-containing protein</fullName>
    </recommendedName>
</protein>
<evidence type="ECO:0000256" key="1">
    <source>
        <dbReference type="ARBA" id="ARBA00022729"/>
    </source>
</evidence>
<accession>A0A916JK92</accession>
<evidence type="ECO:0000256" key="3">
    <source>
        <dbReference type="SAM" id="SignalP"/>
    </source>
</evidence>
<feature type="coiled-coil region" evidence="2">
    <location>
        <begin position="20"/>
        <end position="51"/>
    </location>
</feature>
<name>A0A916JK92_9FLAO</name>
<dbReference type="Gene3D" id="6.10.250.3150">
    <property type="match status" value="1"/>
</dbReference>
<organism evidence="5 6">
    <name type="scientific">Parvicella tangerina</name>
    <dbReference type="NCBI Taxonomy" id="2829795"/>
    <lineage>
        <taxon>Bacteria</taxon>
        <taxon>Pseudomonadati</taxon>
        <taxon>Bacteroidota</taxon>
        <taxon>Flavobacteriia</taxon>
        <taxon>Flavobacteriales</taxon>
        <taxon>Parvicellaceae</taxon>
        <taxon>Parvicella</taxon>
    </lineage>
</organism>
<dbReference type="Gene3D" id="2.70.70.10">
    <property type="entry name" value="Glucose Permease (Domain IIA)"/>
    <property type="match status" value="1"/>
</dbReference>
<feature type="chain" id="PRO_5037641139" description="M23ase beta-sheet core domain-containing protein" evidence="3">
    <location>
        <begin position="22"/>
        <end position="400"/>
    </location>
</feature>
<dbReference type="PANTHER" id="PTHR21666:SF289">
    <property type="entry name" value="L-ALA--D-GLU ENDOPEPTIDASE"/>
    <property type="match status" value="1"/>
</dbReference>
<feature type="domain" description="M23ase beta-sheet core" evidence="4">
    <location>
        <begin position="298"/>
        <end position="383"/>
    </location>
</feature>
<dbReference type="InterPro" id="IPR011055">
    <property type="entry name" value="Dup_hybrid_motif"/>
</dbReference>
<dbReference type="Proteomes" id="UP000683507">
    <property type="component" value="Chromosome"/>
</dbReference>
<dbReference type="AlphaFoldDB" id="A0A916JK92"/>
<proteinExistence type="predicted"/>
<dbReference type="InterPro" id="IPR016047">
    <property type="entry name" value="M23ase_b-sheet_dom"/>
</dbReference>
<reference evidence="5" key="1">
    <citation type="submission" date="2021-04" db="EMBL/GenBank/DDBJ databases">
        <authorList>
            <person name="Rodrigo-Torres L."/>
            <person name="Arahal R. D."/>
            <person name="Lucena T."/>
        </authorList>
    </citation>
    <scope>NUCLEOTIDE SEQUENCE</scope>
    <source>
        <strain evidence="5">AS29M-1</strain>
    </source>
</reference>
<evidence type="ECO:0000259" key="4">
    <source>
        <dbReference type="Pfam" id="PF01551"/>
    </source>
</evidence>
<dbReference type="InterPro" id="IPR050570">
    <property type="entry name" value="Cell_wall_metabolism_enzyme"/>
</dbReference>
<feature type="coiled-coil region" evidence="2">
    <location>
        <begin position="80"/>
        <end position="107"/>
    </location>
</feature>
<dbReference type="CDD" id="cd12797">
    <property type="entry name" value="M23_peptidase"/>
    <property type="match status" value="1"/>
</dbReference>
<feature type="coiled-coil region" evidence="2">
    <location>
        <begin position="172"/>
        <end position="238"/>
    </location>
</feature>
<dbReference type="PANTHER" id="PTHR21666">
    <property type="entry name" value="PEPTIDASE-RELATED"/>
    <property type="match status" value="1"/>
</dbReference>
<evidence type="ECO:0000313" key="6">
    <source>
        <dbReference type="Proteomes" id="UP000683507"/>
    </source>
</evidence>
<sequence length="400" mass="45904">MSNVRLIILLFISLFCVSSFAQSSKKLKEKEKQLQQKIENTKNLIKLTKNSEQLTIAELAILNHQIAYREELVLNINYQMRKIEDEIESIEMQIVQIENNINILKDEYAKMLQYAYKNRNDEFNLFYVFSAETYSEAYKRMQYIEQYADYRTNQIRKIQETKVLLDSNLVQLQSAKTEKEQIASLQEEEKQNFLKDQEEQKEALLKLKLNEQKYVAQLKAHQKEKEKLQAEINAAIVAEMEKMKKEKEGFSLTPEAASLAKSFTSNKGKLPWPVEKGAITTRYGKHQHDQYAGVQIDNKGVDITTEQGAEVRAVFGGKVSSVFTIPGAGKVVMISHGNYRTVYANLKEVYVSKGDKIDTKQKIGKLLPATAGNVSEAHLEIWKISSSGTNTENPELWIKK</sequence>
<feature type="signal peptide" evidence="3">
    <location>
        <begin position="1"/>
        <end position="21"/>
    </location>
</feature>
<evidence type="ECO:0000313" key="5">
    <source>
        <dbReference type="EMBL" id="CAG5076400.1"/>
    </source>
</evidence>
<dbReference type="GO" id="GO:0004222">
    <property type="term" value="F:metalloendopeptidase activity"/>
    <property type="evidence" value="ECO:0007669"/>
    <property type="project" value="TreeGrafter"/>
</dbReference>
<dbReference type="SUPFAM" id="SSF51261">
    <property type="entry name" value="Duplicated hybrid motif"/>
    <property type="match status" value="1"/>
</dbReference>
<keyword evidence="6" id="KW-1185">Reference proteome</keyword>
<dbReference type="KEGG" id="ptan:CRYO30217_00098"/>
<evidence type="ECO:0000256" key="2">
    <source>
        <dbReference type="SAM" id="Coils"/>
    </source>
</evidence>
<dbReference type="RefSeq" id="WP_258540343.1">
    <property type="nucleotide sequence ID" value="NZ_OU015584.1"/>
</dbReference>
<gene>
    <name evidence="5" type="ORF">CRYO30217_00098</name>
</gene>
<keyword evidence="1 3" id="KW-0732">Signal</keyword>
<dbReference type="EMBL" id="OU015584">
    <property type="protein sequence ID" value="CAG5076400.1"/>
    <property type="molecule type" value="Genomic_DNA"/>
</dbReference>
<keyword evidence="2" id="KW-0175">Coiled coil</keyword>